<keyword evidence="1" id="KW-1133">Transmembrane helix</keyword>
<keyword evidence="1" id="KW-0472">Membrane</keyword>
<accession>A0ABX0Y7I9</accession>
<organism evidence="2 3">
    <name type="scientific">Planosporangium thailandense</name>
    <dbReference type="NCBI Taxonomy" id="765197"/>
    <lineage>
        <taxon>Bacteria</taxon>
        <taxon>Bacillati</taxon>
        <taxon>Actinomycetota</taxon>
        <taxon>Actinomycetes</taxon>
        <taxon>Micromonosporales</taxon>
        <taxon>Micromonosporaceae</taxon>
        <taxon>Planosporangium</taxon>
    </lineage>
</organism>
<reference evidence="2 3" key="1">
    <citation type="submission" date="2020-03" db="EMBL/GenBank/DDBJ databases">
        <title>WGS of the type strain of Planosporangium spp.</title>
        <authorList>
            <person name="Thawai C."/>
        </authorList>
    </citation>
    <scope>NUCLEOTIDE SEQUENCE [LARGE SCALE GENOMIC DNA]</scope>
    <source>
        <strain evidence="2 3">TBRC 5610</strain>
    </source>
</reference>
<evidence type="ECO:0000256" key="1">
    <source>
        <dbReference type="SAM" id="Phobius"/>
    </source>
</evidence>
<keyword evidence="3" id="KW-1185">Reference proteome</keyword>
<gene>
    <name evidence="2" type="ORF">HC031_32115</name>
</gene>
<dbReference type="EMBL" id="JAATVY010000067">
    <property type="protein sequence ID" value="NJC74323.1"/>
    <property type="molecule type" value="Genomic_DNA"/>
</dbReference>
<proteinExistence type="predicted"/>
<sequence length="121" mass="12977">MNSYWPWWAGALGLALATINYTVTTDRSFGVSAAWERVLQWRAERRVERLNAQLADERVLAEALAAATAEQFGARPAATAAGRTAYGDVPAPDRDARPVVDARASVASRLPAPVVSQAALL</sequence>
<evidence type="ECO:0000313" key="2">
    <source>
        <dbReference type="EMBL" id="NJC74323.1"/>
    </source>
</evidence>
<comment type="caution">
    <text evidence="2">The sequence shown here is derived from an EMBL/GenBank/DDBJ whole genome shotgun (WGS) entry which is preliminary data.</text>
</comment>
<feature type="non-terminal residue" evidence="2">
    <location>
        <position position="121"/>
    </location>
</feature>
<dbReference type="RefSeq" id="WP_205863513.1">
    <property type="nucleotide sequence ID" value="NZ_JAATVY010000067.1"/>
</dbReference>
<protein>
    <submittedName>
        <fullName evidence="2">Transporter</fullName>
    </submittedName>
</protein>
<keyword evidence="1" id="KW-0812">Transmembrane</keyword>
<feature type="transmembrane region" description="Helical" evidence="1">
    <location>
        <begin position="6"/>
        <end position="23"/>
    </location>
</feature>
<dbReference type="Proteomes" id="UP000722989">
    <property type="component" value="Unassembled WGS sequence"/>
</dbReference>
<evidence type="ECO:0000313" key="3">
    <source>
        <dbReference type="Proteomes" id="UP000722989"/>
    </source>
</evidence>
<name>A0ABX0Y7I9_9ACTN</name>